<keyword evidence="3" id="KW-1185">Reference proteome</keyword>
<dbReference type="Pfam" id="PF13730">
    <property type="entry name" value="HTH_36"/>
    <property type="match status" value="1"/>
</dbReference>
<dbReference type="InterPro" id="IPR036390">
    <property type="entry name" value="WH_DNA-bd_sf"/>
</dbReference>
<name>A0ABY5TSA0_9VIRU</name>
<evidence type="ECO:0000256" key="1">
    <source>
        <dbReference type="SAM" id="MobiDB-lite"/>
    </source>
</evidence>
<protein>
    <submittedName>
        <fullName evidence="2">Replication initiator protein A (RepA) N-terminus</fullName>
    </submittedName>
</protein>
<evidence type="ECO:0000313" key="2">
    <source>
        <dbReference type="EMBL" id="UVX67670.1"/>
    </source>
</evidence>
<reference evidence="2 3" key="1">
    <citation type="submission" date="2022-07" db="EMBL/GenBank/DDBJ databases">
        <authorList>
            <person name="Nishijima S."/>
        </authorList>
    </citation>
    <scope>NUCLEOTIDE SEQUENCE [LARGE SCALE GENOMIC DNA]</scope>
    <source>
        <strain evidence="2">3589_105981</strain>
    </source>
</reference>
<feature type="compositionally biased region" description="Polar residues" evidence="1">
    <location>
        <begin position="240"/>
        <end position="253"/>
    </location>
</feature>
<feature type="region of interest" description="Disordered" evidence="1">
    <location>
        <begin position="239"/>
        <end position="263"/>
    </location>
</feature>
<sequence length="274" mass="30812">MPAVNDNNFITIQGWMRTKLNLKGNELLVYALIYGFSQDGQSRFKGSRKYIADWCGCSLNTVDRALGSLVDKGFLAKYPHTDAYGNRLVDYVALHPTAAAAPAPSAPATAAQAPAQDPWADATNTNAEQFQTPDDEAQPLIAEPEPQPQPKKTRKAKSFDDIIDAYTSDPETKDLLGAWLQNRKAKHSAMTDRAIQGNIKKLDQYAQASHMSVNDYLNEVICRGWGSFFIIDNYKRTGYQKPQQQPRQPSWTPTEEERRQQEEADNYFLNNCVF</sequence>
<accession>A0ABY5TSA0</accession>
<proteinExistence type="predicted"/>
<dbReference type="EMBL" id="OP072690">
    <property type="protein sequence ID" value="UVX67670.1"/>
    <property type="molecule type" value="Genomic_DNA"/>
</dbReference>
<dbReference type="SUPFAM" id="SSF46785">
    <property type="entry name" value="Winged helix' DNA-binding domain"/>
    <property type="match status" value="1"/>
</dbReference>
<feature type="region of interest" description="Disordered" evidence="1">
    <location>
        <begin position="139"/>
        <end position="158"/>
    </location>
</feature>
<dbReference type="InterPro" id="IPR036388">
    <property type="entry name" value="WH-like_DNA-bd_sf"/>
</dbReference>
<dbReference type="Proteomes" id="UP001158744">
    <property type="component" value="Segment"/>
</dbReference>
<dbReference type="Gene3D" id="1.10.10.10">
    <property type="entry name" value="Winged helix-like DNA-binding domain superfamily/Winged helix DNA-binding domain"/>
    <property type="match status" value="1"/>
</dbReference>
<organism evidence="2 3">
    <name type="scientific">Bacteriophage sp</name>
    <dbReference type="NCBI Taxonomy" id="38018"/>
    <lineage>
        <taxon>Viruses</taxon>
    </lineage>
</organism>
<evidence type="ECO:0000313" key="3">
    <source>
        <dbReference type="Proteomes" id="UP001158744"/>
    </source>
</evidence>